<reference evidence="1" key="1">
    <citation type="submission" date="2020-05" db="EMBL/GenBank/DDBJ databases">
        <title>Large-scale comparative analyses of tick genomes elucidate their genetic diversity and vector capacities.</title>
        <authorList>
            <person name="Jia N."/>
            <person name="Wang J."/>
            <person name="Shi W."/>
            <person name="Du L."/>
            <person name="Sun Y."/>
            <person name="Zhan W."/>
            <person name="Jiang J."/>
            <person name="Wang Q."/>
            <person name="Zhang B."/>
            <person name="Ji P."/>
            <person name="Sakyi L.B."/>
            <person name="Cui X."/>
            <person name="Yuan T."/>
            <person name="Jiang B."/>
            <person name="Yang W."/>
            <person name="Lam T.T.-Y."/>
            <person name="Chang Q."/>
            <person name="Ding S."/>
            <person name="Wang X."/>
            <person name="Zhu J."/>
            <person name="Ruan X."/>
            <person name="Zhao L."/>
            <person name="Wei J."/>
            <person name="Que T."/>
            <person name="Du C."/>
            <person name="Cheng J."/>
            <person name="Dai P."/>
            <person name="Han X."/>
            <person name="Huang E."/>
            <person name="Gao Y."/>
            <person name="Liu J."/>
            <person name="Shao H."/>
            <person name="Ye R."/>
            <person name="Li L."/>
            <person name="Wei W."/>
            <person name="Wang X."/>
            <person name="Wang C."/>
            <person name="Yang T."/>
            <person name="Huo Q."/>
            <person name="Li W."/>
            <person name="Guo W."/>
            <person name="Chen H."/>
            <person name="Zhou L."/>
            <person name="Ni X."/>
            <person name="Tian J."/>
            <person name="Zhou Y."/>
            <person name="Sheng Y."/>
            <person name="Liu T."/>
            <person name="Pan Y."/>
            <person name="Xia L."/>
            <person name="Li J."/>
            <person name="Zhao F."/>
            <person name="Cao W."/>
        </authorList>
    </citation>
    <scope>NUCLEOTIDE SEQUENCE</scope>
    <source>
        <strain evidence="1">Dsil-2018</strain>
    </source>
</reference>
<keyword evidence="2" id="KW-1185">Reference proteome</keyword>
<organism evidence="1 2">
    <name type="scientific">Dermacentor silvarum</name>
    <name type="common">Tick</name>
    <dbReference type="NCBI Taxonomy" id="543639"/>
    <lineage>
        <taxon>Eukaryota</taxon>
        <taxon>Metazoa</taxon>
        <taxon>Ecdysozoa</taxon>
        <taxon>Arthropoda</taxon>
        <taxon>Chelicerata</taxon>
        <taxon>Arachnida</taxon>
        <taxon>Acari</taxon>
        <taxon>Parasitiformes</taxon>
        <taxon>Ixodida</taxon>
        <taxon>Ixodoidea</taxon>
        <taxon>Ixodidae</taxon>
        <taxon>Rhipicephalinae</taxon>
        <taxon>Dermacentor</taxon>
    </lineage>
</organism>
<comment type="caution">
    <text evidence="1">The sequence shown here is derived from an EMBL/GenBank/DDBJ whole genome shotgun (WGS) entry which is preliminary data.</text>
</comment>
<accession>A0ACB8CES3</accession>
<gene>
    <name evidence="1" type="ORF">HPB49_010670</name>
</gene>
<protein>
    <submittedName>
        <fullName evidence="1">Uncharacterized protein</fullName>
    </submittedName>
</protein>
<proteinExistence type="predicted"/>
<dbReference type="Proteomes" id="UP000821865">
    <property type="component" value="Chromosome 7"/>
</dbReference>
<evidence type="ECO:0000313" key="2">
    <source>
        <dbReference type="Proteomes" id="UP000821865"/>
    </source>
</evidence>
<dbReference type="EMBL" id="CM023476">
    <property type="protein sequence ID" value="KAH7941172.1"/>
    <property type="molecule type" value="Genomic_DNA"/>
</dbReference>
<evidence type="ECO:0000313" key="1">
    <source>
        <dbReference type="EMBL" id="KAH7941172.1"/>
    </source>
</evidence>
<sequence length="551" mass="60974">MQQVVQRKIATHDHAQLRSMTAAGRQGGRKFWAYVSTLDRKPAPPEIRDETTGEPVSDIPDYLTRHMAQLYDPVLPTATEEHYAMSAPESGNSVIYECKWQVSRLALDRALARIDSRTAQGLDAIPAGLVKTLGDIARDNLAHMFTEILSGEPESRGLVACFLDVAKAYDSVPHEPMLSRMSALNMPPPLVDMLRRLYKNNTVVACLGGAQSLPVPVRRGLKQGCPLSPLLYMLYVSGLERSLIDSRLGFPFRFLSEGLPDTWILPGLAFADDLVLLAENVIDLQRLVTLSATHLARLGLSFNPKKSAVLQFSGTPEENAVLLPDNDSIPWANEYRYLGVTLSTSPDLLGAHEEHLRQACRRASATAWTTRVRTLSRKFGFLAQPLQASGAQRRSHAARQRVREVETEQWRSSMLGKSTLELYRSHKSTPATENFYDNDTGSALLFEARAGALRTLLYRQRFDASPMVQSAICRACGEAQECAMHVVVQCVGVSPTHLEGTTLPQALGFVAHDVVPSPVVATTKERLRQWWWLTRQPALGDASDRSAAKCH</sequence>
<name>A0ACB8CES3_DERSI</name>